<evidence type="ECO:0000313" key="2">
    <source>
        <dbReference type="Proteomes" id="UP001163387"/>
    </source>
</evidence>
<evidence type="ECO:0000313" key="1">
    <source>
        <dbReference type="EMBL" id="BDT03655.1"/>
    </source>
</evidence>
<dbReference type="EMBL" id="AP026933">
    <property type="protein sequence ID" value="BDT03655.1"/>
    <property type="molecule type" value="Genomic_DNA"/>
</dbReference>
<name>A0ABM8BUV4_9MOLU</name>
<keyword evidence="2" id="KW-1185">Reference proteome</keyword>
<reference evidence="1 2" key="1">
    <citation type="journal article" date="2022" name="Front. Microbiol.">
        <title>Male-killing mechanisms vary between Spiroplasma species.</title>
        <authorList>
            <person name="Arai H."/>
            <person name="Inoue M."/>
            <person name="Kageyama D."/>
        </authorList>
    </citation>
    <scope>NUCLEOTIDE SEQUENCE [LARGE SCALE GENOMIC DNA]</scope>
    <source>
        <strain evidence="2">sHm</strain>
    </source>
</reference>
<gene>
    <name evidence="1" type="ORF">SHM_13010</name>
</gene>
<protein>
    <submittedName>
        <fullName evidence="1">Uncharacterized protein</fullName>
    </submittedName>
</protein>
<organism evidence="1 2">
    <name type="scientific">Spiroplasma ixodetis</name>
    <dbReference type="NCBI Taxonomy" id="2141"/>
    <lineage>
        <taxon>Bacteria</taxon>
        <taxon>Bacillati</taxon>
        <taxon>Mycoplasmatota</taxon>
        <taxon>Mollicutes</taxon>
        <taxon>Entomoplasmatales</taxon>
        <taxon>Spiroplasmataceae</taxon>
        <taxon>Spiroplasma</taxon>
    </lineage>
</organism>
<proteinExistence type="predicted"/>
<dbReference type="Proteomes" id="UP001163387">
    <property type="component" value="Chromosome"/>
</dbReference>
<sequence>MPVKLSLQAIRISFKPRFFISVKLDNQNLEPSFSLIHNPKTWMGYTLLDTNYVDKWTNLLKERNYNYDQY</sequence>
<accession>A0ABM8BUV4</accession>